<keyword evidence="5" id="KW-0346">Stress response</keyword>
<reference evidence="5" key="1">
    <citation type="submission" date="2019-03" db="EMBL/GenBank/DDBJ databases">
        <title>Improved annotation for the trematode Fasciola hepatica.</title>
        <authorList>
            <person name="Choi Y.-J."/>
            <person name="Martin J."/>
            <person name="Mitreva M."/>
        </authorList>
    </citation>
    <scope>NUCLEOTIDE SEQUENCE [LARGE SCALE GENOMIC DNA]</scope>
</reference>
<dbReference type="Gene3D" id="3.30.420.40">
    <property type="match status" value="2"/>
</dbReference>
<evidence type="ECO:0000313" key="5">
    <source>
        <dbReference type="EMBL" id="THD22609.1"/>
    </source>
</evidence>
<gene>
    <name evidence="5" type="ORF">D915_006687</name>
</gene>
<dbReference type="GO" id="GO:0140662">
    <property type="term" value="F:ATP-dependent protein folding chaperone"/>
    <property type="evidence" value="ECO:0007669"/>
    <property type="project" value="InterPro"/>
</dbReference>
<name>A0A4E0R333_FASHE</name>
<feature type="region of interest" description="Disordered" evidence="4">
    <location>
        <begin position="570"/>
        <end position="604"/>
    </location>
</feature>
<dbReference type="SUPFAM" id="SSF100934">
    <property type="entry name" value="Heat shock protein 70kD (HSP70), C-terminal subdomain"/>
    <property type="match status" value="1"/>
</dbReference>
<dbReference type="SUPFAM" id="SSF53067">
    <property type="entry name" value="Actin-like ATPase domain"/>
    <property type="match status" value="2"/>
</dbReference>
<keyword evidence="3" id="KW-0067">ATP-binding</keyword>
<dbReference type="GO" id="GO:0005524">
    <property type="term" value="F:ATP binding"/>
    <property type="evidence" value="ECO:0007669"/>
    <property type="project" value="UniProtKB-KW"/>
</dbReference>
<dbReference type="AlphaFoldDB" id="A0A4E0R333"/>
<protein>
    <submittedName>
        <fullName evidence="5">Heat shock protein 70 (Hsp70)-4</fullName>
    </submittedName>
</protein>
<dbReference type="Gene3D" id="1.20.1270.10">
    <property type="match status" value="1"/>
</dbReference>
<dbReference type="Pfam" id="PF00012">
    <property type="entry name" value="HSP70"/>
    <property type="match status" value="1"/>
</dbReference>
<dbReference type="Proteomes" id="UP000230066">
    <property type="component" value="Unassembled WGS sequence"/>
</dbReference>
<evidence type="ECO:0000256" key="3">
    <source>
        <dbReference type="ARBA" id="ARBA00022840"/>
    </source>
</evidence>
<sequence>MTSIQAVGFDIGTLNSFVCYATDQGLQTIHDDYGDRRIPTCVCFINGRRLVGMSAKMQHESARANTIWNFTPLLGRRYESLTAEEKQALPFPCRETIGGRVGIEVNYLRRVWILIPEQLLAIQLQHLRTVTEKALSGLIRSLVINVPVFYTDAQKRAVRDAAHIAGISPIRLITDTTAIATAYGFFRDGSLLPKDPPYHVAFVSIGYRSTQVAICSISKGTTRILATSYDEHLGGRDFDQVIFDYLREYLSLRYHIELECNGLAWYRLLKECEQLKIRMSASPMALPINLDGIADINTNRLTMGRGDFERLSEKLILRFRETILRCMSASGLQSTDIHAVELVGGSCRIPVLRKAAATIFRREATTTLNADEAVARGCAIHASMSSAGFEVRYRVLEPEVRRETKFPAVPSLISKELNDMRATEIHMLQQDRGQSERSLSRSQLEEYLYATKGRFEGQLKESVTPEERQFLNETESWIRVGAAERSSDLYDARLNELRIVVADVEKRHRLAKTASSTNATGEQKSLNILGIRPTKHEQVRRCVRHSISSPIPTYSTVPTVAHSLITPVSKSSQSATLRATEPVEPSFQVEEKTKTKSPKDKSPEMLPRRFVRSATMERTPVTGQLNCYSAQQRGLRSSMVNLIVNFFEKINDVNLQEAERSRSPRRSASPERSPPRYRTPTYTDFMLPDETIFGSPQIPGLKTFPTEQRRQTPYGIPPTVEDYVAPSAFYDRSFDQQEIKAIPIKDTLSTEPPIPSYESAVKDATINIQQNDLLDSIHDYRMSLAIESRRLYQVFDRYQVVLKRQLQMQHLSHSMNLSEKDKQQVETLISEANKVMNEVRRHQTETAQHLSFLDNQRETIMALTSDNGSPRQYTQQAYMRILTTFIQPIFTLLEEAKVLRKALQDYEAWLIPDSHDRLVRTAGLSPIARMGNMLMNHVKAYSDLMWNQVSRLHSRLHDSLEEVNRWLEMLTEEDREEINKLSLVSPSK</sequence>
<proteinExistence type="inferred from homology"/>
<dbReference type="FunFam" id="3.90.640.10:FF:000003">
    <property type="entry name" value="Molecular chaperone DnaK"/>
    <property type="match status" value="1"/>
</dbReference>
<evidence type="ECO:0000256" key="4">
    <source>
        <dbReference type="SAM" id="MobiDB-lite"/>
    </source>
</evidence>
<feature type="region of interest" description="Disordered" evidence="4">
    <location>
        <begin position="656"/>
        <end position="683"/>
    </location>
</feature>
<keyword evidence="6" id="KW-1185">Reference proteome</keyword>
<feature type="compositionally biased region" description="Basic and acidic residues" evidence="4">
    <location>
        <begin position="589"/>
        <end position="604"/>
    </location>
</feature>
<comment type="caution">
    <text evidence="5">The sequence shown here is derived from an EMBL/GenBank/DDBJ whole genome shotgun (WGS) entry which is preliminary data.</text>
</comment>
<dbReference type="GO" id="GO:0005829">
    <property type="term" value="C:cytosol"/>
    <property type="evidence" value="ECO:0007669"/>
    <property type="project" value="TreeGrafter"/>
</dbReference>
<dbReference type="InterPro" id="IPR013126">
    <property type="entry name" value="Hsp_70_fam"/>
</dbReference>
<dbReference type="PRINTS" id="PR00301">
    <property type="entry name" value="HEATSHOCK70"/>
</dbReference>
<dbReference type="GO" id="GO:0005634">
    <property type="term" value="C:nucleus"/>
    <property type="evidence" value="ECO:0007669"/>
    <property type="project" value="TreeGrafter"/>
</dbReference>
<dbReference type="Gene3D" id="3.30.30.30">
    <property type="match status" value="1"/>
</dbReference>
<dbReference type="InterPro" id="IPR043129">
    <property type="entry name" value="ATPase_NBD"/>
</dbReference>
<accession>A0A4E0R333</accession>
<comment type="similarity">
    <text evidence="1">Belongs to the heat shock protein 70 family.</text>
</comment>
<dbReference type="InterPro" id="IPR029048">
    <property type="entry name" value="HSP70_C_sf"/>
</dbReference>
<evidence type="ECO:0000256" key="2">
    <source>
        <dbReference type="ARBA" id="ARBA00022741"/>
    </source>
</evidence>
<dbReference type="EMBL" id="JXXN02002643">
    <property type="protein sequence ID" value="THD22609.1"/>
    <property type="molecule type" value="Genomic_DNA"/>
</dbReference>
<dbReference type="PANTHER" id="PTHR45639">
    <property type="entry name" value="HSC70CB, ISOFORM G-RELATED"/>
    <property type="match status" value="1"/>
</dbReference>
<keyword evidence="2" id="KW-0547">Nucleotide-binding</keyword>
<evidence type="ECO:0000313" key="6">
    <source>
        <dbReference type="Proteomes" id="UP000230066"/>
    </source>
</evidence>
<organism evidence="5 6">
    <name type="scientific">Fasciola hepatica</name>
    <name type="common">Liver fluke</name>
    <dbReference type="NCBI Taxonomy" id="6192"/>
    <lineage>
        <taxon>Eukaryota</taxon>
        <taxon>Metazoa</taxon>
        <taxon>Spiralia</taxon>
        <taxon>Lophotrochozoa</taxon>
        <taxon>Platyhelminthes</taxon>
        <taxon>Trematoda</taxon>
        <taxon>Digenea</taxon>
        <taxon>Plagiorchiida</taxon>
        <taxon>Echinostomata</taxon>
        <taxon>Echinostomatoidea</taxon>
        <taxon>Fasciolidae</taxon>
        <taxon>Fasciola</taxon>
    </lineage>
</organism>
<evidence type="ECO:0000256" key="1">
    <source>
        <dbReference type="ARBA" id="ARBA00007381"/>
    </source>
</evidence>
<dbReference type="Gene3D" id="3.90.640.10">
    <property type="entry name" value="Actin, Chain A, domain 4"/>
    <property type="match status" value="1"/>
</dbReference>
<dbReference type="PANTHER" id="PTHR45639:SF4">
    <property type="entry name" value="HSC70CB, ISOFORM G"/>
    <property type="match status" value="1"/>
</dbReference>